<sequence length="166" mass="19515">MNQDELLSIIVDIGPEATVIDYLLYKERDLTGRLFAIDFHQVLDDYLGRLRVTEVNRHYNQIYTHAPLWQDNRLLEEVVSTLECKLRNEAVITEELIQPICQSMYKCLNQLSLSIHEVMMNYPINRILHYNFRVGERLGVSQFVLREKPAGDDYAEASFNPWVQRV</sequence>
<protein>
    <submittedName>
        <fullName evidence="1">Uncharacterized protein</fullName>
    </submittedName>
</protein>
<name>A0A8S5P1R1_9CAUD</name>
<reference evidence="1" key="1">
    <citation type="journal article" date="2021" name="Proc. Natl. Acad. Sci. U.S.A.">
        <title>A Catalog of Tens of Thousands of Viruses from Human Metagenomes Reveals Hidden Associations with Chronic Diseases.</title>
        <authorList>
            <person name="Tisza M.J."/>
            <person name="Buck C.B."/>
        </authorList>
    </citation>
    <scope>NUCLEOTIDE SEQUENCE</scope>
    <source>
        <strain evidence="1">CtLnO19</strain>
    </source>
</reference>
<organism evidence="1">
    <name type="scientific">Myoviridae sp. ctLnO19</name>
    <dbReference type="NCBI Taxonomy" id="2825085"/>
    <lineage>
        <taxon>Viruses</taxon>
        <taxon>Duplodnaviria</taxon>
        <taxon>Heunggongvirae</taxon>
        <taxon>Uroviricota</taxon>
        <taxon>Caudoviricetes</taxon>
    </lineage>
</organism>
<evidence type="ECO:0000313" key="1">
    <source>
        <dbReference type="EMBL" id="DAE00369.1"/>
    </source>
</evidence>
<dbReference type="EMBL" id="BK015301">
    <property type="protein sequence ID" value="DAE00369.1"/>
    <property type="molecule type" value="Genomic_DNA"/>
</dbReference>
<proteinExistence type="predicted"/>
<accession>A0A8S5P1R1</accession>